<evidence type="ECO:0000256" key="2">
    <source>
        <dbReference type="ARBA" id="ARBA00022438"/>
    </source>
</evidence>
<dbReference type="CDD" id="cd05657">
    <property type="entry name" value="M42_glucanase_like"/>
    <property type="match status" value="1"/>
</dbReference>
<name>D9SS91_CLOC7</name>
<dbReference type="Proteomes" id="UP000002730">
    <property type="component" value="Chromosome"/>
</dbReference>
<dbReference type="Gene3D" id="3.40.630.10">
    <property type="entry name" value="Zn peptidases"/>
    <property type="match status" value="1"/>
</dbReference>
<keyword evidence="2" id="KW-0031">Aminopeptidase</keyword>
<dbReference type="EMBL" id="CP002160">
    <property type="protein sequence ID" value="ADL52538.1"/>
    <property type="molecule type" value="Genomic_DNA"/>
</dbReference>
<dbReference type="InterPro" id="IPR051464">
    <property type="entry name" value="Peptidase_M42_aminopept"/>
</dbReference>
<feature type="binding site" evidence="8">
    <location>
        <position position="188"/>
    </location>
    <ligand>
        <name>Zn(2+)</name>
        <dbReference type="ChEBI" id="CHEBI:29105"/>
        <label>1</label>
    </ligand>
</feature>
<feature type="binding site" evidence="8">
    <location>
        <position position="322"/>
    </location>
    <ligand>
        <name>Zn(2+)</name>
        <dbReference type="ChEBI" id="CHEBI:29105"/>
        <label>2</label>
    </ligand>
</feature>
<dbReference type="SUPFAM" id="SSF101821">
    <property type="entry name" value="Aminopeptidase/glucanase lid domain"/>
    <property type="match status" value="1"/>
</dbReference>
<dbReference type="PANTHER" id="PTHR32481:SF7">
    <property type="entry name" value="AMINOPEPTIDASE YHFE-RELATED"/>
    <property type="match status" value="1"/>
</dbReference>
<evidence type="ECO:0000313" key="9">
    <source>
        <dbReference type="EMBL" id="ADL52538.1"/>
    </source>
</evidence>
<keyword evidence="10" id="KW-1185">Reference proteome</keyword>
<evidence type="ECO:0000256" key="7">
    <source>
        <dbReference type="PIRSR" id="PIRSR001123-1"/>
    </source>
</evidence>
<reference evidence="9 10" key="1">
    <citation type="submission" date="2010-08" db="EMBL/GenBank/DDBJ databases">
        <title>Complete sequence of Clostridium cellulovorans 743B.</title>
        <authorList>
            <consortium name="US DOE Joint Genome Institute"/>
            <person name="Lucas S."/>
            <person name="Copeland A."/>
            <person name="Lapidus A."/>
            <person name="Cheng J.-F."/>
            <person name="Bruce D."/>
            <person name="Goodwin L."/>
            <person name="Pitluck S."/>
            <person name="Chertkov O."/>
            <person name="Detter J.C."/>
            <person name="Han C."/>
            <person name="Tapia R."/>
            <person name="Land M."/>
            <person name="Hauser L."/>
            <person name="Chang Y.-J."/>
            <person name="Jeffries C."/>
            <person name="Kyrpides N."/>
            <person name="Ivanova N."/>
            <person name="Mikhailova N."/>
            <person name="Hemme C.L."/>
            <person name="Woyke T."/>
        </authorList>
    </citation>
    <scope>NUCLEOTIDE SEQUENCE [LARGE SCALE GENOMIC DNA]</scope>
    <source>
        <strain evidence="10">ATCC 35296 / DSM 3052 / OCM 3 / 743B</strain>
    </source>
</reference>
<dbReference type="KEGG" id="ccb:Clocel_2842"/>
<organism evidence="9 10">
    <name type="scientific">Clostridium cellulovorans (strain ATCC 35296 / DSM 3052 / OCM 3 / 743B)</name>
    <dbReference type="NCBI Taxonomy" id="573061"/>
    <lineage>
        <taxon>Bacteria</taxon>
        <taxon>Bacillati</taxon>
        <taxon>Bacillota</taxon>
        <taxon>Clostridia</taxon>
        <taxon>Eubacteriales</taxon>
        <taxon>Clostridiaceae</taxon>
        <taxon>Clostridium</taxon>
    </lineage>
</organism>
<evidence type="ECO:0000256" key="4">
    <source>
        <dbReference type="ARBA" id="ARBA00022723"/>
    </source>
</evidence>
<dbReference type="GO" id="GO:0006508">
    <property type="term" value="P:proteolysis"/>
    <property type="evidence" value="ECO:0007669"/>
    <property type="project" value="UniProtKB-KW"/>
</dbReference>
<dbReference type="AlphaFoldDB" id="D9SS91"/>
<sequence>MNLTLDKNYILQTAKELLEFNSPTGFCFEIMDMISEKVKNFGFDFQTTNKGMGIITIPGEDDSKVIGLSAHVDTLGAMVRSITSDGNLKFTLLGGPILPTLDSEYCKIRTRDGKIYTGTFLSTSPAAHVFEDSATKKRSLENMEIRIDEVVKNKEDVLSLGINSGDFIFIEPKTVITESGFIKSRFIDDKGSVAALMGLLDVISREKIIPRFKTKILISNYEEVGHGSAYIPEDISELLAVDMGCIGDDLNCTEYDVSICAKDSSGPYDYNMTTTLVELAKKNDLKYVVDIYPMYGSDVSAALRGGNNIRGALIGPGVHASHGMERTHYSALENTIKLLYLYLTEKIEQA</sequence>
<evidence type="ECO:0000313" key="10">
    <source>
        <dbReference type="Proteomes" id="UP000002730"/>
    </source>
</evidence>
<dbReference type="HOGENOM" id="CLU_053520_0_0_9"/>
<keyword evidence="5" id="KW-0378">Hydrolase</keyword>
<evidence type="ECO:0000256" key="1">
    <source>
        <dbReference type="ARBA" id="ARBA00006272"/>
    </source>
</evidence>
<dbReference type="STRING" id="573061.Clocel_2842"/>
<dbReference type="OrthoDB" id="361940at2"/>
<feature type="binding site" evidence="8">
    <location>
        <position position="242"/>
    </location>
    <ligand>
        <name>Zn(2+)</name>
        <dbReference type="ChEBI" id="CHEBI:29105"/>
        <label>1</label>
    </ligand>
</feature>
<dbReference type="Pfam" id="PF05343">
    <property type="entry name" value="Peptidase_M42"/>
    <property type="match status" value="1"/>
</dbReference>
<dbReference type="RefSeq" id="WP_010074638.1">
    <property type="nucleotide sequence ID" value="NC_014393.1"/>
</dbReference>
<evidence type="ECO:0000256" key="8">
    <source>
        <dbReference type="PIRSR" id="PIRSR001123-2"/>
    </source>
</evidence>
<proteinExistence type="inferred from homology"/>
<comment type="similarity">
    <text evidence="1 6">Belongs to the peptidase M42 family.</text>
</comment>
<dbReference type="InterPro" id="IPR008007">
    <property type="entry name" value="Peptidase_M42"/>
</dbReference>
<dbReference type="PIRSF" id="PIRSF001123">
    <property type="entry name" value="PepA_GA"/>
    <property type="match status" value="1"/>
</dbReference>
<dbReference type="Gene3D" id="2.40.30.40">
    <property type="entry name" value="Peptidase M42, domain 2"/>
    <property type="match status" value="1"/>
</dbReference>
<evidence type="ECO:0000256" key="5">
    <source>
        <dbReference type="ARBA" id="ARBA00022801"/>
    </source>
</evidence>
<keyword evidence="4 8" id="KW-0479">Metal-binding</keyword>
<dbReference type="eggNOG" id="COG1363">
    <property type="taxonomic scope" value="Bacteria"/>
</dbReference>
<dbReference type="PANTHER" id="PTHR32481">
    <property type="entry name" value="AMINOPEPTIDASE"/>
    <property type="match status" value="1"/>
</dbReference>
<evidence type="ECO:0000256" key="6">
    <source>
        <dbReference type="PIRNR" id="PIRNR001123"/>
    </source>
</evidence>
<keyword evidence="3" id="KW-0645">Protease</keyword>
<gene>
    <name evidence="9" type="ordered locus">Clocel_2842</name>
</gene>
<comment type="cofactor">
    <cofactor evidence="8">
        <name>a divalent metal cation</name>
        <dbReference type="ChEBI" id="CHEBI:60240"/>
    </cofactor>
    <text evidence="8">Binds 2 divalent metal cations per subunit.</text>
</comment>
<feature type="binding site" evidence="8">
    <location>
        <position position="188"/>
    </location>
    <ligand>
        <name>Zn(2+)</name>
        <dbReference type="ChEBI" id="CHEBI:29105"/>
        <label>2</label>
    </ligand>
</feature>
<evidence type="ECO:0000256" key="3">
    <source>
        <dbReference type="ARBA" id="ARBA00022670"/>
    </source>
</evidence>
<dbReference type="GO" id="GO:0004177">
    <property type="term" value="F:aminopeptidase activity"/>
    <property type="evidence" value="ECO:0007669"/>
    <property type="project" value="UniProtKB-UniRule"/>
</dbReference>
<feature type="binding site" evidence="8">
    <location>
        <position position="71"/>
    </location>
    <ligand>
        <name>Zn(2+)</name>
        <dbReference type="ChEBI" id="CHEBI:29105"/>
        <label>1</label>
    </ligand>
</feature>
<accession>D9SS91</accession>
<dbReference type="SUPFAM" id="SSF53187">
    <property type="entry name" value="Zn-dependent exopeptidases"/>
    <property type="match status" value="1"/>
</dbReference>
<feature type="active site" description="Proton acceptor" evidence="7">
    <location>
        <position position="222"/>
    </location>
</feature>
<protein>
    <submittedName>
        <fullName evidence="9">Peptidase M42 family protein</fullName>
    </submittedName>
</protein>
<dbReference type="InterPro" id="IPR023367">
    <property type="entry name" value="Peptidase_M42_dom2"/>
</dbReference>
<feature type="binding site" evidence="8">
    <location>
        <position position="223"/>
    </location>
    <ligand>
        <name>Zn(2+)</name>
        <dbReference type="ChEBI" id="CHEBI:29105"/>
        <label>2</label>
    </ligand>
</feature>
<dbReference type="GO" id="GO:0046872">
    <property type="term" value="F:metal ion binding"/>
    <property type="evidence" value="ECO:0007669"/>
    <property type="project" value="UniProtKB-UniRule"/>
</dbReference>